<evidence type="ECO:0000313" key="2">
    <source>
        <dbReference type="Proteomes" id="UP001056635"/>
    </source>
</evidence>
<evidence type="ECO:0008006" key="3">
    <source>
        <dbReference type="Google" id="ProtNLM"/>
    </source>
</evidence>
<name>A0ABY4RFG5_9GAMM</name>
<dbReference type="EMBL" id="CP082904">
    <property type="protein sequence ID" value="UQY46012.1"/>
    <property type="molecule type" value="Genomic_DNA"/>
</dbReference>
<sequence>MASTRPVPYSENGLIPSAIQLVSPIIIDSVSGNDLLNAREKQVDQLISGRVSEEIAVGESVTVEAFGQRWQATVGNDRVWSLQVPASDILSFPAGDTVLSAAVNDMDGNQRFAAKSLTLQAGSGNEYSARIEVNPVADDAILNAIVAGETLSFSGRTYNVASGKTVTVTLNDQDYTTQVQPGGFWRITVPNEDLQALDNGRASLLASVADLTETAATSQPLLVAHGVTEAGSLTLNAIAGDDILDANEAQGLLSVSGISQGITAGNTVEVVVNDIYHYALIQEDGSWQVTLTHDEVESLVEGENYVYVNSYDEFYRYSADTSVFIVDRVPPYQPITIDNVSGDNSFYGREKRVDQVISGMLDESNADWQQLTVQLNGKSYNATLTHEGAWSAVIPSADMLALPVGNVLLRAQAISENGDIYTSNKVIDVAGGRGNSYSARVTLNPLAEDSVFNALENYQDLSVSGRAYNAASGKTITVTLNGEHYTTEVQDGGYWQLNIPRDALHALSLGTATLLASLADLGETATSVQIINVNKPQPQIDIDPFTGDNSLSLAESQQDQPLTGTAQHIQSGQNITITLGGKDYSAVTSTDGHWATLIPAADLQVLTNDSEVIEARVTTERGVEVSTAELLLIQDPPRGYITMSPVSEDYILTPEEALSPLTISGTLEGPFAPGSRLEMVIGDSIYYTIPDGSTWSFTLSPAELALLEEGSNTVYVRTNDAFGHEVTAVQSLLVDKADIADALTLDALGLQAPHEQDALLLLANDNGEPPRESLPIQTETPVSLATPVSEIWSTVMQDRASETSNLPVMENALAEMLVQHHSLLPNG</sequence>
<dbReference type="RefSeq" id="WP_249894565.1">
    <property type="nucleotide sequence ID" value="NZ_CP082904.1"/>
</dbReference>
<dbReference type="InterPro" id="IPR013783">
    <property type="entry name" value="Ig-like_fold"/>
</dbReference>
<protein>
    <recommendedName>
        <fullName evidence="3">Bacterial Ig-like domain-containing protein</fullName>
    </recommendedName>
</protein>
<proteinExistence type="predicted"/>
<keyword evidence="2" id="KW-1185">Reference proteome</keyword>
<reference evidence="1" key="1">
    <citation type="submission" date="2021-09" db="EMBL/GenBank/DDBJ databases">
        <title>First case of bloodstream infection caused by Mixta hanseatica sp. nov., a member of the Erwiniaceae family.</title>
        <authorList>
            <person name="Both A."/>
            <person name="Huang J."/>
            <person name="Wenzel P."/>
            <person name="Aepfelbacher M."/>
            <person name="Rohde H."/>
            <person name="Christner M."/>
            <person name="Hentschke M."/>
        </authorList>
    </citation>
    <scope>NUCLEOTIDE SEQUENCE</scope>
    <source>
        <strain evidence="1">X22927</strain>
    </source>
</reference>
<dbReference type="Proteomes" id="UP001056635">
    <property type="component" value="Chromosome"/>
</dbReference>
<dbReference type="Gene3D" id="2.60.40.10">
    <property type="entry name" value="Immunoglobulins"/>
    <property type="match status" value="7"/>
</dbReference>
<gene>
    <name evidence="1" type="ORF">K6958_10425</name>
</gene>
<dbReference type="NCBIfam" id="NF033510">
    <property type="entry name" value="Ca_tandemer"/>
    <property type="match status" value="7"/>
</dbReference>
<evidence type="ECO:0000313" key="1">
    <source>
        <dbReference type="EMBL" id="UQY46012.1"/>
    </source>
</evidence>
<organism evidence="1 2">
    <name type="scientific">Mixta hanseatica</name>
    <dbReference type="NCBI Taxonomy" id="2872648"/>
    <lineage>
        <taxon>Bacteria</taxon>
        <taxon>Pseudomonadati</taxon>
        <taxon>Pseudomonadota</taxon>
        <taxon>Gammaproteobacteria</taxon>
        <taxon>Enterobacterales</taxon>
        <taxon>Erwiniaceae</taxon>
        <taxon>Mixta</taxon>
    </lineage>
</organism>
<accession>A0ABY4RFG5</accession>